<sequence length="301" mass="34048">MKKVIFIFLFIFIIVDSVNAQGFYSSRRDRTTMLSFGLGLSNYNGDLHDVIYDGLTATPNAGIGLRKKLGSQLSFRVDFNWYQISGTDSANQSLRTREVAGRTDSRKKRNLSFRSNNLELSAMFLFNLVPINNSYTTRPILNPYIFAGVGLSTNNPKTFYEGDWVPLRPLQTELTPYPGRVMVIPIGFGVRLKATESVDILLEAGYRRTFTDYLDDVSTDHVDKTQFDLLFGENTEKAALAKALTDRSAEGGFKASAPGDDRGNPLKNDSYYIFQVRLEMYLGNNFLKELFSPSRKQPKFR</sequence>
<evidence type="ECO:0000313" key="3">
    <source>
        <dbReference type="Proteomes" id="UP000075615"/>
    </source>
</evidence>
<evidence type="ECO:0000259" key="1">
    <source>
        <dbReference type="Pfam" id="PF19573"/>
    </source>
</evidence>
<gene>
    <name evidence="2" type="ORF">AWN68_13905</name>
</gene>
<dbReference type="Proteomes" id="UP000075615">
    <property type="component" value="Unassembled WGS sequence"/>
</dbReference>
<dbReference type="InterPro" id="IPR011250">
    <property type="entry name" value="OMP/PagP_B-barrel"/>
</dbReference>
<dbReference type="InterPro" id="IPR045743">
    <property type="entry name" value="DUF6089"/>
</dbReference>
<name>A0A150XW52_9BACT</name>
<dbReference type="Pfam" id="PF19573">
    <property type="entry name" value="DUF6089"/>
    <property type="match status" value="1"/>
</dbReference>
<protein>
    <recommendedName>
        <fullName evidence="1">DUF6089 domain-containing protein</fullName>
    </recommendedName>
</protein>
<evidence type="ECO:0000313" key="2">
    <source>
        <dbReference type="EMBL" id="KYG82874.1"/>
    </source>
</evidence>
<dbReference type="AlphaFoldDB" id="A0A150XW52"/>
<proteinExistence type="predicted"/>
<dbReference type="SUPFAM" id="SSF56925">
    <property type="entry name" value="OMPA-like"/>
    <property type="match status" value="1"/>
</dbReference>
<dbReference type="EMBL" id="LRDB01000002">
    <property type="protein sequence ID" value="KYG82874.1"/>
    <property type="molecule type" value="Genomic_DNA"/>
</dbReference>
<keyword evidence="3" id="KW-1185">Reference proteome</keyword>
<feature type="domain" description="DUF6089" evidence="1">
    <location>
        <begin position="33"/>
        <end position="221"/>
    </location>
</feature>
<accession>A0A150XW52</accession>
<dbReference type="OrthoDB" id="654178at2"/>
<reference evidence="2 3" key="1">
    <citation type="submission" date="2016-01" db="EMBL/GenBank/DDBJ databases">
        <title>Genome sequencing of Roseivirga echinicomitans KMM 6058.</title>
        <authorList>
            <person name="Selvaratnam C."/>
            <person name="Thevarajoo S."/>
            <person name="Goh K.M."/>
            <person name="Ee R."/>
            <person name="Chan K.-G."/>
            <person name="Chong C.S."/>
        </authorList>
    </citation>
    <scope>NUCLEOTIDE SEQUENCE [LARGE SCALE GENOMIC DNA]</scope>
    <source>
        <strain evidence="2 3">KMM 6058</strain>
    </source>
</reference>
<comment type="caution">
    <text evidence="2">The sequence shown here is derived from an EMBL/GenBank/DDBJ whole genome shotgun (WGS) entry which is preliminary data.</text>
</comment>
<dbReference type="RefSeq" id="WP_068412168.1">
    <property type="nucleotide sequence ID" value="NZ_LRDB01000002.1"/>
</dbReference>
<organism evidence="2 3">
    <name type="scientific">Roseivirga echinicomitans</name>
    <dbReference type="NCBI Taxonomy" id="296218"/>
    <lineage>
        <taxon>Bacteria</taxon>
        <taxon>Pseudomonadati</taxon>
        <taxon>Bacteroidota</taxon>
        <taxon>Cytophagia</taxon>
        <taxon>Cytophagales</taxon>
        <taxon>Roseivirgaceae</taxon>
        <taxon>Roseivirga</taxon>
    </lineage>
</organism>
<dbReference type="STRING" id="296218.AWN68_13905"/>